<evidence type="ECO:0000256" key="1">
    <source>
        <dbReference type="ARBA" id="ARBA00004123"/>
    </source>
</evidence>
<feature type="compositionally biased region" description="Low complexity" evidence="8">
    <location>
        <begin position="887"/>
        <end position="898"/>
    </location>
</feature>
<dbReference type="Proteomes" id="UP000308267">
    <property type="component" value="Unassembled WGS sequence"/>
</dbReference>
<evidence type="ECO:0000256" key="7">
    <source>
        <dbReference type="PROSITE-ProRule" id="PRU00042"/>
    </source>
</evidence>
<organism evidence="10 11">
    <name type="scientific">Opisthorchis felineus</name>
    <dbReference type="NCBI Taxonomy" id="147828"/>
    <lineage>
        <taxon>Eukaryota</taxon>
        <taxon>Metazoa</taxon>
        <taxon>Spiralia</taxon>
        <taxon>Lophotrochozoa</taxon>
        <taxon>Platyhelminthes</taxon>
        <taxon>Trematoda</taxon>
        <taxon>Digenea</taxon>
        <taxon>Opisthorchiida</taxon>
        <taxon>Opisthorchiata</taxon>
        <taxon>Opisthorchiidae</taxon>
        <taxon>Opisthorchis</taxon>
    </lineage>
</organism>
<dbReference type="SUPFAM" id="SSF57667">
    <property type="entry name" value="beta-beta-alpha zinc fingers"/>
    <property type="match status" value="3"/>
</dbReference>
<feature type="compositionally biased region" description="Basic and acidic residues" evidence="8">
    <location>
        <begin position="901"/>
        <end position="914"/>
    </location>
</feature>
<dbReference type="OrthoDB" id="3437960at2759"/>
<keyword evidence="2" id="KW-0479">Metal-binding</keyword>
<dbReference type="EMBL" id="SJOL01008988">
    <property type="protein sequence ID" value="TGZ59145.1"/>
    <property type="molecule type" value="Genomic_DNA"/>
</dbReference>
<comment type="subcellular location">
    <subcellularLocation>
        <location evidence="1">Nucleus</location>
    </subcellularLocation>
</comment>
<evidence type="ECO:0000259" key="9">
    <source>
        <dbReference type="PROSITE" id="PS50157"/>
    </source>
</evidence>
<keyword evidence="5" id="KW-0862">Zinc</keyword>
<dbReference type="PANTHER" id="PTHR16515:SF49">
    <property type="entry name" value="GASTRULA ZINC FINGER PROTEIN XLCGF49.1-LIKE-RELATED"/>
    <property type="match status" value="1"/>
</dbReference>
<accession>A0A4S2L7Q6</accession>
<gene>
    <name evidence="10" type="ORF">CRM22_009241</name>
</gene>
<dbReference type="InterPro" id="IPR036236">
    <property type="entry name" value="Znf_C2H2_sf"/>
</dbReference>
<feature type="compositionally biased region" description="Low complexity" evidence="8">
    <location>
        <begin position="336"/>
        <end position="345"/>
    </location>
</feature>
<feature type="region of interest" description="Disordered" evidence="8">
    <location>
        <begin position="1"/>
        <end position="32"/>
    </location>
</feature>
<dbReference type="PROSITE" id="PS50157">
    <property type="entry name" value="ZINC_FINGER_C2H2_2"/>
    <property type="match status" value="5"/>
</dbReference>
<evidence type="ECO:0000313" key="10">
    <source>
        <dbReference type="EMBL" id="TGZ59145.1"/>
    </source>
</evidence>
<dbReference type="GO" id="GO:0010468">
    <property type="term" value="P:regulation of gene expression"/>
    <property type="evidence" value="ECO:0007669"/>
    <property type="project" value="TreeGrafter"/>
</dbReference>
<evidence type="ECO:0000313" key="11">
    <source>
        <dbReference type="Proteomes" id="UP000308267"/>
    </source>
</evidence>
<dbReference type="FunFam" id="3.30.160.60:FF:002343">
    <property type="entry name" value="Zinc finger protein 33A"/>
    <property type="match status" value="1"/>
</dbReference>
<evidence type="ECO:0000256" key="6">
    <source>
        <dbReference type="ARBA" id="ARBA00023242"/>
    </source>
</evidence>
<reference evidence="10 11" key="1">
    <citation type="journal article" date="2019" name="BMC Genomics">
        <title>New insights from Opisthorchis felineus genome: update on genomics of the epidemiologically important liver flukes.</title>
        <authorList>
            <person name="Ershov N.I."/>
            <person name="Mordvinov V.A."/>
            <person name="Prokhortchouk E.B."/>
            <person name="Pakharukova M.Y."/>
            <person name="Gunbin K.V."/>
            <person name="Ustyantsev K."/>
            <person name="Genaev M.A."/>
            <person name="Blinov A.G."/>
            <person name="Mazur A."/>
            <person name="Boulygina E."/>
            <person name="Tsygankova S."/>
            <person name="Khrameeva E."/>
            <person name="Chekanov N."/>
            <person name="Fan G."/>
            <person name="Xiao A."/>
            <person name="Zhang H."/>
            <person name="Xu X."/>
            <person name="Yang H."/>
            <person name="Solovyev V."/>
            <person name="Lee S.M."/>
            <person name="Liu X."/>
            <person name="Afonnikov D.A."/>
            <person name="Skryabin K.G."/>
        </authorList>
    </citation>
    <scope>NUCLEOTIDE SEQUENCE [LARGE SCALE GENOMIC DNA]</scope>
    <source>
        <strain evidence="10">AK-0245</strain>
        <tissue evidence="10">Whole organism</tissue>
    </source>
</reference>
<protein>
    <recommendedName>
        <fullName evidence="9">C2H2-type domain-containing protein</fullName>
    </recommendedName>
</protein>
<feature type="compositionally biased region" description="Low complexity" evidence="8">
    <location>
        <begin position="1009"/>
        <end position="1020"/>
    </location>
</feature>
<evidence type="ECO:0000256" key="4">
    <source>
        <dbReference type="ARBA" id="ARBA00022771"/>
    </source>
</evidence>
<feature type="region of interest" description="Disordered" evidence="8">
    <location>
        <begin position="120"/>
        <end position="140"/>
    </location>
</feature>
<dbReference type="PANTHER" id="PTHR16515">
    <property type="entry name" value="PR DOMAIN ZINC FINGER PROTEIN"/>
    <property type="match status" value="1"/>
</dbReference>
<dbReference type="Gene3D" id="3.30.160.60">
    <property type="entry name" value="Classic Zinc Finger"/>
    <property type="match status" value="4"/>
</dbReference>
<feature type="domain" description="C2H2-type" evidence="9">
    <location>
        <begin position="440"/>
        <end position="467"/>
    </location>
</feature>
<dbReference type="SMART" id="SM00355">
    <property type="entry name" value="ZnF_C2H2"/>
    <property type="match status" value="7"/>
</dbReference>
<feature type="compositionally biased region" description="Acidic residues" evidence="8">
    <location>
        <begin position="736"/>
        <end position="748"/>
    </location>
</feature>
<feature type="compositionally biased region" description="Low complexity" evidence="8">
    <location>
        <begin position="308"/>
        <end position="319"/>
    </location>
</feature>
<dbReference type="InterPro" id="IPR050331">
    <property type="entry name" value="Zinc_finger"/>
</dbReference>
<feature type="compositionally biased region" description="Basic and acidic residues" evidence="8">
    <location>
        <begin position="812"/>
        <end position="829"/>
    </location>
</feature>
<name>A0A4S2L7Q6_OPIFE</name>
<evidence type="ECO:0000256" key="2">
    <source>
        <dbReference type="ARBA" id="ARBA00022723"/>
    </source>
</evidence>
<dbReference type="STRING" id="147828.A0A4S2L7Q6"/>
<dbReference type="GO" id="GO:0032502">
    <property type="term" value="P:developmental process"/>
    <property type="evidence" value="ECO:0007669"/>
    <property type="project" value="UniProtKB-ARBA"/>
</dbReference>
<dbReference type="AlphaFoldDB" id="A0A4S2L7Q6"/>
<dbReference type="EMBL" id="SJOL01008988">
    <property type="protein sequence ID" value="TGZ59146.1"/>
    <property type="molecule type" value="Genomic_DNA"/>
</dbReference>
<feature type="domain" description="C2H2-type" evidence="9">
    <location>
        <begin position="623"/>
        <end position="651"/>
    </location>
</feature>
<feature type="region of interest" description="Disordered" evidence="8">
    <location>
        <begin position="302"/>
        <end position="408"/>
    </location>
</feature>
<dbReference type="GO" id="GO:0005634">
    <property type="term" value="C:nucleus"/>
    <property type="evidence" value="ECO:0007669"/>
    <property type="project" value="UniProtKB-SubCell"/>
</dbReference>
<keyword evidence="6" id="KW-0539">Nucleus</keyword>
<dbReference type="PROSITE" id="PS00028">
    <property type="entry name" value="ZINC_FINGER_C2H2_1"/>
    <property type="match status" value="5"/>
</dbReference>
<feature type="region of interest" description="Disordered" evidence="8">
    <location>
        <begin position="1005"/>
        <end position="1032"/>
    </location>
</feature>
<keyword evidence="11" id="KW-1185">Reference proteome</keyword>
<feature type="region of interest" description="Disordered" evidence="8">
    <location>
        <begin position="552"/>
        <end position="582"/>
    </location>
</feature>
<dbReference type="GO" id="GO:0008270">
    <property type="term" value="F:zinc ion binding"/>
    <property type="evidence" value="ECO:0007669"/>
    <property type="project" value="UniProtKB-KW"/>
</dbReference>
<sequence length="1258" mass="135807">MPRFKVTPQTQKIHEDSSSPTEDEDDEEFSNNEFVKQTVKQTDENSSNSSQDLTSSLSALAGLTPSGCTPNMQMAVLLAQAAATMAAMGSGTNLPLPQAMQPLIAPLGLSLPPLPKPVPEPMSSPKTVLKSRPVTPVSGPSLPLNRSVQLPRMPMGILIAKSRPRAWTVQKPLPKNKIPTPSSIWISKVQKTTQQSVVPPVISTPMKKAVQAIPQRTVTKVRPPEAVVSLLGTAKQPKPSFGISAPTTKPGHPVVQTTSTKVGLSDSGLTIPLPTSISSPTAPLSVCVPLSKPEPESIHKALTENRNVVPVSQPSTVSVKLTLSEPTNSPETMKVPSPSHSSSSSCKPAPATKPEQDPADSPSPSRPQRKSKPIPAVPKPPPIDVGLIPLPAPPKVKDNKPMDKKRCRSREHVQCPVCGKLLRRSSLTEHMEMHNNGGRFSCPVCSKKFSRASGREKHLRVHTGEKPFKCPHCPKAYRQQIHLNEHLRSHSGERPFVCRLCGFALSSRSQLTRHIRTHGVQKKPAEVPELWFKSDAPKETVLGLAAEVGRVLDEKNEKPNNQKTSKAKSRAPVANETEENNKPSVDLAKLSRKCLCNACPAGFPTIQALRSHRQFAHGGTYPHKCRECGEAFASVKMRQAHYQAKHPHICPFCSMAMSHRRPGVLEAHIRDCHPDEERLEPYPVEEPSSPQPSTYRVVEVATRQLRSTTKRVVSTDDSVQIPKWKRFRPDKVESDTSSEEEEDGDSQSDEQCSGDSEYEPESMESVSSYEPNSKARGKQGEDVTEGPQAELAEITEDHNTGSVENLTNSVENEEKPTSAENEPEPKDVKTLPALFFFVQNIAPPSFSEPGRPTAVPTQTPLNSPSQSHSSGFVRSLSEDPATGTVKSSCSISIPSHASELSSHRVSREDSDVHTQPRISVASCNTDPINCTVSESNSSPVQYNIKQTSMKESSDAAIPLDIAKCNGESTALVRGESLTVTDGHMQGSLTLSPIPINSNQISHSFRDVASPQNDSSSPPSQATEPDGSLHVFDTTSHTNRDLICTAPNMKMSLQNADTGQTSTLSNGHHMTNILLGIVNGKEFESPLVIQADTPLNELGPTSCPVAPSVENPVTDSPQALPLTHCPVEMQNNSLLSIQKQRSSHTSITVPSAPATVCHDMGTVIGAVADVLPGWNTPPFTGNFDGTTVVPDAIESTATSFSIIDSDANKAELVKSFSSTLNEPSLISATEASTTLDKTVSETTRDGQTTNMVVETQTRV</sequence>
<feature type="compositionally biased region" description="Polar residues" evidence="8">
    <location>
        <begin position="800"/>
        <end position="810"/>
    </location>
</feature>
<feature type="compositionally biased region" description="Basic and acidic residues" evidence="8">
    <location>
        <begin position="395"/>
        <end position="404"/>
    </location>
</feature>
<dbReference type="FunFam" id="3.30.160.60:FF:000202">
    <property type="entry name" value="Zinc finger protein 574"/>
    <property type="match status" value="1"/>
</dbReference>
<evidence type="ECO:0000256" key="3">
    <source>
        <dbReference type="ARBA" id="ARBA00022737"/>
    </source>
</evidence>
<dbReference type="InterPro" id="IPR013087">
    <property type="entry name" value="Znf_C2H2_type"/>
</dbReference>
<keyword evidence="3" id="KW-0677">Repeat</keyword>
<feature type="compositionally biased region" description="Acidic residues" evidence="8">
    <location>
        <begin position="21"/>
        <end position="30"/>
    </location>
</feature>
<feature type="region of interest" description="Disordered" evidence="8">
    <location>
        <begin position="726"/>
        <end position="917"/>
    </location>
</feature>
<keyword evidence="4 7" id="KW-0863">Zinc-finger</keyword>
<proteinExistence type="predicted"/>
<feature type="domain" description="C2H2-type" evidence="9">
    <location>
        <begin position="468"/>
        <end position="495"/>
    </location>
</feature>
<dbReference type="Pfam" id="PF00096">
    <property type="entry name" value="zf-C2H2"/>
    <property type="match status" value="3"/>
</dbReference>
<evidence type="ECO:0000256" key="8">
    <source>
        <dbReference type="SAM" id="MobiDB-lite"/>
    </source>
</evidence>
<evidence type="ECO:0000256" key="5">
    <source>
        <dbReference type="ARBA" id="ARBA00022833"/>
    </source>
</evidence>
<feature type="domain" description="C2H2-type" evidence="9">
    <location>
        <begin position="496"/>
        <end position="523"/>
    </location>
</feature>
<comment type="caution">
    <text evidence="10">The sequence shown here is derived from an EMBL/GenBank/DDBJ whole genome shotgun (WGS) entry which is preliminary data.</text>
</comment>
<feature type="compositionally biased region" description="Polar residues" evidence="8">
    <location>
        <begin position="855"/>
        <end position="872"/>
    </location>
</feature>
<feature type="domain" description="C2H2-type" evidence="9">
    <location>
        <begin position="594"/>
        <end position="622"/>
    </location>
</feature>